<sequence>MSSPKRKQWKKAELKPGDTVLKDAQPTDIVILVMGPHGVGKSTFINTTAGRTLTKVGHSTESCTATIQHAIFPYPYDTDRRVVLVDTPGLDDAYADEVEVLRRIAVWLAYSYNANLKLSGVIYLHDISQASVMGRARHNFAVFNKLCGAEAAEHVTLATTKWANVKSETGQRHEQQLRDTWKDWLCQGSEMAKFTDTRQSAWDIIDSVTKKQPLDALRIQREMVDLGKRISETAAGNTLRTLLEEQVVMQKRRFIALQISKEGGDNRQANLKETEDQIYMLLGQIQTLKTRRKGILGFFGCSRK</sequence>
<evidence type="ECO:0000313" key="2">
    <source>
        <dbReference type="Proteomes" id="UP000790709"/>
    </source>
</evidence>
<dbReference type="Proteomes" id="UP000790709">
    <property type="component" value="Unassembled WGS sequence"/>
</dbReference>
<evidence type="ECO:0000313" key="1">
    <source>
        <dbReference type="EMBL" id="KAH7925378.1"/>
    </source>
</evidence>
<keyword evidence="2" id="KW-1185">Reference proteome</keyword>
<protein>
    <submittedName>
        <fullName evidence="1">Uncharacterized protein</fullName>
    </submittedName>
</protein>
<accession>A0ACB8BKL8</accession>
<dbReference type="EMBL" id="MU266403">
    <property type="protein sequence ID" value="KAH7925378.1"/>
    <property type="molecule type" value="Genomic_DNA"/>
</dbReference>
<name>A0ACB8BKL8_9AGAM</name>
<gene>
    <name evidence="1" type="ORF">BV22DRAFT_1129044</name>
</gene>
<reference evidence="1" key="1">
    <citation type="journal article" date="2021" name="New Phytol.">
        <title>Evolutionary innovations through gain and loss of genes in the ectomycorrhizal Boletales.</title>
        <authorList>
            <person name="Wu G."/>
            <person name="Miyauchi S."/>
            <person name="Morin E."/>
            <person name="Kuo A."/>
            <person name="Drula E."/>
            <person name="Varga T."/>
            <person name="Kohler A."/>
            <person name="Feng B."/>
            <person name="Cao Y."/>
            <person name="Lipzen A."/>
            <person name="Daum C."/>
            <person name="Hundley H."/>
            <person name="Pangilinan J."/>
            <person name="Johnson J."/>
            <person name="Barry K."/>
            <person name="LaButti K."/>
            <person name="Ng V."/>
            <person name="Ahrendt S."/>
            <person name="Min B."/>
            <person name="Choi I.G."/>
            <person name="Park H."/>
            <person name="Plett J.M."/>
            <person name="Magnuson J."/>
            <person name="Spatafora J.W."/>
            <person name="Nagy L.G."/>
            <person name="Henrissat B."/>
            <person name="Grigoriev I.V."/>
            <person name="Yang Z.L."/>
            <person name="Xu J."/>
            <person name="Martin F.M."/>
        </authorList>
    </citation>
    <scope>NUCLEOTIDE SEQUENCE</scope>
    <source>
        <strain evidence="1">KUC20120723A-06</strain>
    </source>
</reference>
<proteinExistence type="predicted"/>
<organism evidence="1 2">
    <name type="scientific">Leucogyrophana mollusca</name>
    <dbReference type="NCBI Taxonomy" id="85980"/>
    <lineage>
        <taxon>Eukaryota</taxon>
        <taxon>Fungi</taxon>
        <taxon>Dikarya</taxon>
        <taxon>Basidiomycota</taxon>
        <taxon>Agaricomycotina</taxon>
        <taxon>Agaricomycetes</taxon>
        <taxon>Agaricomycetidae</taxon>
        <taxon>Boletales</taxon>
        <taxon>Boletales incertae sedis</taxon>
        <taxon>Leucogyrophana</taxon>
    </lineage>
</organism>
<comment type="caution">
    <text evidence="1">The sequence shown here is derived from an EMBL/GenBank/DDBJ whole genome shotgun (WGS) entry which is preliminary data.</text>
</comment>